<evidence type="ECO:0000256" key="4">
    <source>
        <dbReference type="ARBA" id="ARBA00022964"/>
    </source>
</evidence>
<feature type="compositionally biased region" description="Polar residues" evidence="8">
    <location>
        <begin position="246"/>
        <end position="260"/>
    </location>
</feature>
<evidence type="ECO:0000256" key="7">
    <source>
        <dbReference type="PIRSR" id="PIRSR610300-51"/>
    </source>
</evidence>
<organism evidence="9">
    <name type="scientific">Neobodo designis</name>
    <name type="common">Flagellated protozoan</name>
    <name type="synonym">Bodo designis</name>
    <dbReference type="NCBI Taxonomy" id="312471"/>
    <lineage>
        <taxon>Eukaryota</taxon>
        <taxon>Discoba</taxon>
        <taxon>Euglenozoa</taxon>
        <taxon>Kinetoplastea</taxon>
        <taxon>Metakinetoplastina</taxon>
        <taxon>Neobodonida</taxon>
        <taxon>Neobodo</taxon>
    </lineage>
</organism>
<keyword evidence="4" id="KW-0223">Dioxygenase</keyword>
<name>A0A6U4W638_NEODS</name>
<protein>
    <recommendedName>
        <fullName evidence="2">cysteine dioxygenase</fullName>
        <ecNumber evidence="2">1.13.11.20</ecNumber>
    </recommendedName>
</protein>
<dbReference type="EMBL" id="HBGF01042916">
    <property type="protein sequence ID" value="CAD9143047.1"/>
    <property type="molecule type" value="Transcribed_RNA"/>
</dbReference>
<feature type="binding site" evidence="7">
    <location>
        <position position="135"/>
    </location>
    <ligand>
        <name>Fe cation</name>
        <dbReference type="ChEBI" id="CHEBI:24875"/>
        <note>catalytic</note>
    </ligand>
</feature>
<evidence type="ECO:0000256" key="6">
    <source>
        <dbReference type="ARBA" id="ARBA00023004"/>
    </source>
</evidence>
<comment type="similarity">
    <text evidence="1">Belongs to the cysteine dioxygenase family.</text>
</comment>
<evidence type="ECO:0000313" key="10">
    <source>
        <dbReference type="EMBL" id="CAD9143047.1"/>
    </source>
</evidence>
<dbReference type="PANTHER" id="PTHR12918:SF1">
    <property type="entry name" value="CYSTEINE DIOXYGENASE TYPE 1"/>
    <property type="match status" value="1"/>
</dbReference>
<evidence type="ECO:0000256" key="1">
    <source>
        <dbReference type="ARBA" id="ARBA00006622"/>
    </source>
</evidence>
<feature type="binding site" evidence="7">
    <location>
        <position position="181"/>
    </location>
    <ligand>
        <name>Fe cation</name>
        <dbReference type="ChEBI" id="CHEBI:24875"/>
        <note>catalytic</note>
    </ligand>
</feature>
<dbReference type="GO" id="GO:0017172">
    <property type="term" value="F:cysteine dioxygenase activity"/>
    <property type="evidence" value="ECO:0007669"/>
    <property type="project" value="UniProtKB-EC"/>
</dbReference>
<dbReference type="SUPFAM" id="SSF51182">
    <property type="entry name" value="RmlC-like cupins"/>
    <property type="match status" value="2"/>
</dbReference>
<evidence type="ECO:0000256" key="2">
    <source>
        <dbReference type="ARBA" id="ARBA00013133"/>
    </source>
</evidence>
<dbReference type="Gene3D" id="2.60.120.10">
    <property type="entry name" value="Jelly Rolls"/>
    <property type="match status" value="2"/>
</dbReference>
<feature type="region of interest" description="Disordered" evidence="8">
    <location>
        <begin position="246"/>
        <end position="266"/>
    </location>
</feature>
<dbReference type="InterPro" id="IPR014710">
    <property type="entry name" value="RmlC-like_jellyroll"/>
</dbReference>
<dbReference type="InterPro" id="IPR010300">
    <property type="entry name" value="CDO_1"/>
</dbReference>
<evidence type="ECO:0000256" key="3">
    <source>
        <dbReference type="ARBA" id="ARBA00022723"/>
    </source>
</evidence>
<evidence type="ECO:0000256" key="5">
    <source>
        <dbReference type="ARBA" id="ARBA00023002"/>
    </source>
</evidence>
<evidence type="ECO:0000313" key="9">
    <source>
        <dbReference type="EMBL" id="CAD9143045.1"/>
    </source>
</evidence>
<keyword evidence="3 7" id="KW-0479">Metal-binding</keyword>
<evidence type="ECO:0000256" key="8">
    <source>
        <dbReference type="SAM" id="MobiDB-lite"/>
    </source>
</evidence>
<dbReference type="GO" id="GO:0008198">
    <property type="term" value="F:ferrous iron binding"/>
    <property type="evidence" value="ECO:0007669"/>
    <property type="project" value="TreeGrafter"/>
</dbReference>
<dbReference type="CDD" id="cd10548">
    <property type="entry name" value="cupin_CDO"/>
    <property type="match status" value="2"/>
</dbReference>
<dbReference type="InterPro" id="IPR011051">
    <property type="entry name" value="RmlC_Cupin_sf"/>
</dbReference>
<dbReference type="AlphaFoldDB" id="A0A6U4W638"/>
<dbReference type="EMBL" id="HBGF01042915">
    <property type="protein sequence ID" value="CAD9143045.1"/>
    <property type="molecule type" value="Transcribed_RNA"/>
</dbReference>
<gene>
    <name evidence="9" type="ORF">NDES1114_LOCUS28715</name>
    <name evidence="10" type="ORF">NDES1114_LOCUS28716</name>
</gene>
<feature type="binding site" evidence="7">
    <location>
        <position position="133"/>
    </location>
    <ligand>
        <name>Fe cation</name>
        <dbReference type="ChEBI" id="CHEBI:24875"/>
        <note>catalytic</note>
    </ligand>
</feature>
<dbReference type="Pfam" id="PF05995">
    <property type="entry name" value="CDO_I"/>
    <property type="match status" value="2"/>
</dbReference>
<accession>A0A6U4W638</accession>
<dbReference type="PANTHER" id="PTHR12918">
    <property type="entry name" value="CYSTEINE DIOXYGENASE"/>
    <property type="match status" value="1"/>
</dbReference>
<keyword evidence="5" id="KW-0560">Oxidoreductase</keyword>
<proteinExistence type="inferred from homology"/>
<reference evidence="9" key="1">
    <citation type="submission" date="2021-01" db="EMBL/GenBank/DDBJ databases">
        <authorList>
            <person name="Corre E."/>
            <person name="Pelletier E."/>
            <person name="Niang G."/>
            <person name="Scheremetjew M."/>
            <person name="Finn R."/>
            <person name="Kale V."/>
            <person name="Holt S."/>
            <person name="Cochrane G."/>
            <person name="Meng A."/>
            <person name="Brown T."/>
            <person name="Cohen L."/>
        </authorList>
    </citation>
    <scope>NUCLEOTIDE SEQUENCE</scope>
    <source>
        <strain evidence="9">CCAP 1951/1</strain>
    </source>
</reference>
<feature type="region of interest" description="Disordered" evidence="8">
    <location>
        <begin position="459"/>
        <end position="479"/>
    </location>
</feature>
<sequence length="479" mass="53404">MHVYSPPYYFCNAFNMEGSKRQVSMLAAAAPPREMLGIRNEPSASGAEQLREMSRPSTPNSVSLVEFAEALDEVAHETSHVVDLFHRVSLSQPEWATYAHFSDFRFQRLLIHHNDRYSLLLLCWLPGQKTPPHTHHGSSSWVRVLHGELTLTENPGEENERRLKLSKESETFAEDSSLPTHVMGNYSKDYAVSLHLYNPPYTELHYGTAAKQPCKVFPHCRSTVHSHECVPVVQCQRLGKMGSNNSSFAGSINGTSSNPNTPAPEGRPTCVLSNLADLIDRIESIFFCRETCKDREALSVAVMETLESSTFLPSELEKYWDAKARNGNRIRLFENATFNMTLNLWEPGHKSVAHDHAGSQGWVKVIEGALVDIAYETTPEGKTQVARNCTMATDDVVFYGPTSIHALRNKSKVKRAATIHVYFGVCNACRWFSLDESKPVQVSSQTAFASDWFALRGRSSGHSTPEPVGMVKSMSPPTA</sequence>
<feature type="region of interest" description="Disordered" evidence="8">
    <location>
        <begin position="37"/>
        <end position="57"/>
    </location>
</feature>
<dbReference type="EC" id="1.13.11.20" evidence="2"/>
<keyword evidence="6 7" id="KW-0408">Iron</keyword>